<protein>
    <recommendedName>
        <fullName evidence="3">DUF4340 domain-containing protein</fullName>
    </recommendedName>
</protein>
<evidence type="ECO:0008006" key="3">
    <source>
        <dbReference type="Google" id="ProtNLM"/>
    </source>
</evidence>
<name>A0A6N2SFC9_9FIRM</name>
<dbReference type="EMBL" id="CACRSL010000003">
    <property type="protein sequence ID" value="VYS92137.1"/>
    <property type="molecule type" value="Genomic_DNA"/>
</dbReference>
<dbReference type="PROSITE" id="PS51257">
    <property type="entry name" value="PROKAR_LIPOPROTEIN"/>
    <property type="match status" value="1"/>
</dbReference>
<sequence length="332" mass="36313">MLKKYRSTALAVSVITAMACLKYALFQGGELRPVSLDPQRAAVKQDAGAELVYADDSFQLYFFPTENGPAPLAYVKRLGVWVQDYPGNRGVSPACTVNGTVYYFGLPESLEGAGLAVLVSPDGRWMDGLPLSVEGETRFLFRLPAGEDACYRFAPVVGNAPLPQEEDPFAVGTILVEAQKDGAFAHSLELPLSELSQAHPELESLLRQAYASADRESPVENGRTYPGSVLEMDFCNLHLTAKLGDYLKIEEGSLPLTFTHSVYLNFELEGYHKATMSLSETDLRNKTIEESLRSKPEVYPFSLSPGLTAQARTILEEYPARQESGSDPSPTS</sequence>
<feature type="signal peptide" evidence="1">
    <location>
        <begin position="1"/>
        <end position="19"/>
    </location>
</feature>
<evidence type="ECO:0000313" key="2">
    <source>
        <dbReference type="EMBL" id="VYS92137.1"/>
    </source>
</evidence>
<accession>A0A6N2SFC9</accession>
<evidence type="ECO:0000256" key="1">
    <source>
        <dbReference type="SAM" id="SignalP"/>
    </source>
</evidence>
<gene>
    <name evidence="2" type="ORF">AULFYP135_00922</name>
</gene>
<feature type="chain" id="PRO_5026675030" description="DUF4340 domain-containing protein" evidence="1">
    <location>
        <begin position="20"/>
        <end position="332"/>
    </location>
</feature>
<dbReference type="AlphaFoldDB" id="A0A6N2SFC9"/>
<organism evidence="2">
    <name type="scientific">uncultured Anaerotruncus sp</name>
    <dbReference type="NCBI Taxonomy" id="905011"/>
    <lineage>
        <taxon>Bacteria</taxon>
        <taxon>Bacillati</taxon>
        <taxon>Bacillota</taxon>
        <taxon>Clostridia</taxon>
        <taxon>Eubacteriales</taxon>
        <taxon>Oscillospiraceae</taxon>
        <taxon>Anaerotruncus</taxon>
        <taxon>environmental samples</taxon>
    </lineage>
</organism>
<reference evidence="2" key="1">
    <citation type="submission" date="2019-11" db="EMBL/GenBank/DDBJ databases">
        <authorList>
            <person name="Feng L."/>
        </authorList>
    </citation>
    <scope>NUCLEOTIDE SEQUENCE</scope>
    <source>
        <strain evidence="2">AundefinedLFYP135</strain>
    </source>
</reference>
<keyword evidence="1" id="KW-0732">Signal</keyword>
<proteinExistence type="predicted"/>